<dbReference type="InterPro" id="IPR050950">
    <property type="entry name" value="HTH-type_LysR_regulators"/>
</dbReference>
<dbReference type="Gene3D" id="3.40.190.290">
    <property type="match status" value="1"/>
</dbReference>
<dbReference type="GO" id="GO:0003700">
    <property type="term" value="F:DNA-binding transcription factor activity"/>
    <property type="evidence" value="ECO:0007669"/>
    <property type="project" value="InterPro"/>
</dbReference>
<proteinExistence type="inferred from homology"/>
<dbReference type="SUPFAM" id="SSF46785">
    <property type="entry name" value="Winged helix' DNA-binding domain"/>
    <property type="match status" value="1"/>
</dbReference>
<dbReference type="GO" id="GO:0003677">
    <property type="term" value="F:DNA binding"/>
    <property type="evidence" value="ECO:0007669"/>
    <property type="project" value="UniProtKB-KW"/>
</dbReference>
<accession>A0A4Z0WFX4</accession>
<protein>
    <submittedName>
        <fullName evidence="6">LysR family transcriptional regulator</fullName>
    </submittedName>
</protein>
<dbReference type="EMBL" id="SRMF01000003">
    <property type="protein sequence ID" value="TGG93468.1"/>
    <property type="molecule type" value="Genomic_DNA"/>
</dbReference>
<evidence type="ECO:0000256" key="3">
    <source>
        <dbReference type="ARBA" id="ARBA00023125"/>
    </source>
</evidence>
<dbReference type="Pfam" id="PF00126">
    <property type="entry name" value="HTH_1"/>
    <property type="match status" value="1"/>
</dbReference>
<organism evidence="6 7">
    <name type="scientific">Natronospirillum operosum</name>
    <dbReference type="NCBI Taxonomy" id="2759953"/>
    <lineage>
        <taxon>Bacteria</taxon>
        <taxon>Pseudomonadati</taxon>
        <taxon>Pseudomonadota</taxon>
        <taxon>Gammaproteobacteria</taxon>
        <taxon>Oceanospirillales</taxon>
        <taxon>Natronospirillaceae</taxon>
        <taxon>Natronospirillum</taxon>
    </lineage>
</organism>
<dbReference type="InterPro" id="IPR000847">
    <property type="entry name" value="LysR_HTH_N"/>
</dbReference>
<dbReference type="InterPro" id="IPR036388">
    <property type="entry name" value="WH-like_DNA-bd_sf"/>
</dbReference>
<gene>
    <name evidence="6" type="ORF">E4656_10495</name>
</gene>
<dbReference type="PANTHER" id="PTHR30419:SF8">
    <property type="entry name" value="NITROGEN ASSIMILATION TRANSCRIPTIONAL ACTIVATOR-RELATED"/>
    <property type="match status" value="1"/>
</dbReference>
<keyword evidence="2" id="KW-0805">Transcription regulation</keyword>
<evidence type="ECO:0000256" key="2">
    <source>
        <dbReference type="ARBA" id="ARBA00023015"/>
    </source>
</evidence>
<comment type="similarity">
    <text evidence="1">Belongs to the LysR transcriptional regulatory family.</text>
</comment>
<dbReference type="GO" id="GO:0005829">
    <property type="term" value="C:cytosol"/>
    <property type="evidence" value="ECO:0007669"/>
    <property type="project" value="TreeGrafter"/>
</dbReference>
<evidence type="ECO:0000313" key="6">
    <source>
        <dbReference type="EMBL" id="TGG93468.1"/>
    </source>
</evidence>
<keyword evidence="4" id="KW-0804">Transcription</keyword>
<feature type="domain" description="HTH lysR-type" evidence="5">
    <location>
        <begin position="9"/>
        <end position="66"/>
    </location>
</feature>
<dbReference type="AlphaFoldDB" id="A0A4Z0WFX4"/>
<dbReference type="OrthoDB" id="9814165at2"/>
<comment type="caution">
    <text evidence="6">The sequence shown here is derived from an EMBL/GenBank/DDBJ whole genome shotgun (WGS) entry which is preliminary data.</text>
</comment>
<dbReference type="PROSITE" id="PS50931">
    <property type="entry name" value="HTH_LYSR"/>
    <property type="match status" value="1"/>
</dbReference>
<dbReference type="Proteomes" id="UP000297475">
    <property type="component" value="Unassembled WGS sequence"/>
</dbReference>
<name>A0A4Z0WFX4_9GAMM</name>
<dbReference type="PANTHER" id="PTHR30419">
    <property type="entry name" value="HTH-TYPE TRANSCRIPTIONAL REGULATOR YBHD"/>
    <property type="match status" value="1"/>
</dbReference>
<evidence type="ECO:0000256" key="1">
    <source>
        <dbReference type="ARBA" id="ARBA00009437"/>
    </source>
</evidence>
<keyword evidence="7" id="KW-1185">Reference proteome</keyword>
<evidence type="ECO:0000256" key="4">
    <source>
        <dbReference type="ARBA" id="ARBA00023163"/>
    </source>
</evidence>
<dbReference type="RefSeq" id="WP_135483177.1">
    <property type="nucleotide sequence ID" value="NZ_SRMF01000003.1"/>
</dbReference>
<keyword evidence="3" id="KW-0238">DNA-binding</keyword>
<dbReference type="InterPro" id="IPR036390">
    <property type="entry name" value="WH_DNA-bd_sf"/>
</dbReference>
<dbReference type="Gene3D" id="1.10.10.10">
    <property type="entry name" value="Winged helix-like DNA-binding domain superfamily/Winged helix DNA-binding domain"/>
    <property type="match status" value="1"/>
</dbReference>
<sequence length="309" mass="33719">MDVDFVKHLKLNQLRLVAAVAEHGQLGRAAAALSITQPAASRMLADIEHRVGAPICTRHAKGMVLTEVGMAIARRAHNSLSELNALSREVEYLKQGGMGTIRIGAVTGAAVGYVIPAVNALKREVAETEIDIDVDTSAVLVETLMAGQADFVLARVPRNHDFSEFDIYPGRTETVRLVVRADHPLLVHDRVSLRDLAPYDWVMQSHRAPIREAVEAAILEVGAELPRSVVNTTSLLAIMGLLVSSDAIAPMASEVSDLLTSRPVNARLVALPIETEIVMTPYYLLQMKGRQLPPLADRLRTLILEELKR</sequence>
<evidence type="ECO:0000259" key="5">
    <source>
        <dbReference type="PROSITE" id="PS50931"/>
    </source>
</evidence>
<reference evidence="6 7" key="1">
    <citation type="submission" date="2019-04" db="EMBL/GenBank/DDBJ databases">
        <title>Natronospirillum operosus gen. nov., sp. nov., a haloalkaliphilic satellite isolated from decaying biomass of laboratory culture of cyanobacterium Geitlerinema sp. and proposal of Natronospirillaceae fam. nov. and Saccharospirillaceae fam. nov.</title>
        <authorList>
            <person name="Kevbrin V."/>
            <person name="Boltyanskaya Y."/>
            <person name="Koziaeva V."/>
            <person name="Grouzdev D.S."/>
            <person name="Park M."/>
            <person name="Cho J."/>
        </authorList>
    </citation>
    <scope>NUCLEOTIDE SEQUENCE [LARGE SCALE GENOMIC DNA]</scope>
    <source>
        <strain evidence="6 7">G-116</strain>
    </source>
</reference>
<dbReference type="InterPro" id="IPR005119">
    <property type="entry name" value="LysR_subst-bd"/>
</dbReference>
<evidence type="ECO:0000313" key="7">
    <source>
        <dbReference type="Proteomes" id="UP000297475"/>
    </source>
</evidence>
<dbReference type="Pfam" id="PF03466">
    <property type="entry name" value="LysR_substrate"/>
    <property type="match status" value="1"/>
</dbReference>
<dbReference type="SUPFAM" id="SSF53850">
    <property type="entry name" value="Periplasmic binding protein-like II"/>
    <property type="match status" value="1"/>
</dbReference>